<dbReference type="RefSeq" id="WP_106307444.1">
    <property type="nucleotide sequence ID" value="NZ_PVWO01000237.1"/>
</dbReference>
<organism evidence="2 3">
    <name type="scientific">Chamaesiphon polymorphus CCALA 037</name>
    <dbReference type="NCBI Taxonomy" id="2107692"/>
    <lineage>
        <taxon>Bacteria</taxon>
        <taxon>Bacillati</taxon>
        <taxon>Cyanobacteriota</taxon>
        <taxon>Cyanophyceae</taxon>
        <taxon>Gomontiellales</taxon>
        <taxon>Chamaesiphonaceae</taxon>
        <taxon>Chamaesiphon</taxon>
    </lineage>
</organism>
<sequence>MSESSCREIGSQEQELQAACTQLRQEVEQNTLSKRELESTIADLKQQSDSLPAKIAERELYLDKIDRHISRLEAEQNRLSIAVDSLSRSLSDRQAQELGLAQAKTEEISQHSVNKEKIEAEIAALESQFKILQSEIATQQVERNELQQQLYTLEEQQEQKSIENNKLDRSIKSRQSAIDELELEIKHRHQDKEDINYKIIELEDSIFFASGHNVDDSLNINIVDLYRQWQSTNKQISDLKEQISKLKQEKELLQYKKWQEHLIFKSNPHLQILEHIDRHEVITESEVNHRLDNSRASRQFANRLREYSLHLPFSVKVESSASGSRYVKEIVTIVEPPHPADVLQADLVEIELPHIQTNGAVSELENTIIQDSVFDVKSQSNDDSFERVTSAHNTCRSCERIPMYGHDYCSSCA</sequence>
<feature type="coiled-coil region" evidence="1">
    <location>
        <begin position="101"/>
        <end position="184"/>
    </location>
</feature>
<proteinExistence type="predicted"/>
<protein>
    <submittedName>
        <fullName evidence="2">Uncharacterized protein</fullName>
    </submittedName>
</protein>
<keyword evidence="1" id="KW-0175">Coiled coil</keyword>
<accession>A0A2T1GBN5</accession>
<dbReference type="AlphaFoldDB" id="A0A2T1GBN5"/>
<comment type="caution">
    <text evidence="2">The sequence shown here is derived from an EMBL/GenBank/DDBJ whole genome shotgun (WGS) entry which is preliminary data.</text>
</comment>
<evidence type="ECO:0000256" key="1">
    <source>
        <dbReference type="SAM" id="Coils"/>
    </source>
</evidence>
<evidence type="ECO:0000313" key="2">
    <source>
        <dbReference type="EMBL" id="PSB54731.1"/>
    </source>
</evidence>
<feature type="coiled-coil region" evidence="1">
    <location>
        <begin position="229"/>
        <end position="256"/>
    </location>
</feature>
<dbReference type="EMBL" id="PVWO01000237">
    <property type="protein sequence ID" value="PSB54731.1"/>
    <property type="molecule type" value="Genomic_DNA"/>
</dbReference>
<dbReference type="Proteomes" id="UP000238937">
    <property type="component" value="Unassembled WGS sequence"/>
</dbReference>
<reference evidence="2 3" key="1">
    <citation type="submission" date="2018-03" db="EMBL/GenBank/DDBJ databases">
        <title>The ancient ancestry and fast evolution of plastids.</title>
        <authorList>
            <person name="Moore K.R."/>
            <person name="Magnabosco C."/>
            <person name="Momper L."/>
            <person name="Gold D.A."/>
            <person name="Bosak T."/>
            <person name="Fournier G.P."/>
        </authorList>
    </citation>
    <scope>NUCLEOTIDE SEQUENCE [LARGE SCALE GENOMIC DNA]</scope>
    <source>
        <strain evidence="2 3">CCALA 037</strain>
    </source>
</reference>
<evidence type="ECO:0000313" key="3">
    <source>
        <dbReference type="Proteomes" id="UP000238937"/>
    </source>
</evidence>
<name>A0A2T1GBN5_9CYAN</name>
<keyword evidence="3" id="KW-1185">Reference proteome</keyword>
<gene>
    <name evidence="2" type="ORF">C7B77_17250</name>
</gene>